<dbReference type="SMART" id="SM01096">
    <property type="entry name" value="CPSase_L_D3"/>
    <property type="match status" value="1"/>
</dbReference>
<dbReference type="InterPro" id="IPR005480">
    <property type="entry name" value="CPSase_lsu_oligo"/>
</dbReference>
<dbReference type="GO" id="GO:0004070">
    <property type="term" value="F:aspartate carbamoyltransferase activity"/>
    <property type="evidence" value="ECO:0007669"/>
    <property type="project" value="TreeGrafter"/>
</dbReference>
<evidence type="ECO:0000256" key="1">
    <source>
        <dbReference type="ARBA" id="ARBA00022598"/>
    </source>
</evidence>
<gene>
    <name evidence="10" type="ORF">GPM918_LOCUS45595</name>
    <name evidence="11" type="ORF">SRO942_LOCUS48243</name>
</gene>
<organism evidence="10 12">
    <name type="scientific">Didymodactylos carnosus</name>
    <dbReference type="NCBI Taxonomy" id="1234261"/>
    <lineage>
        <taxon>Eukaryota</taxon>
        <taxon>Metazoa</taxon>
        <taxon>Spiralia</taxon>
        <taxon>Gnathifera</taxon>
        <taxon>Rotifera</taxon>
        <taxon>Eurotatoria</taxon>
        <taxon>Bdelloidea</taxon>
        <taxon>Philodinida</taxon>
        <taxon>Philodinidae</taxon>
        <taxon>Didymodactylos</taxon>
    </lineage>
</organism>
<comment type="catalytic activity">
    <reaction evidence="8">
        <text>hydrogencarbonate + NH4(+) + 2 ATP = carbamoyl phosphate + 2 ADP + phosphate + 2 H(+)</text>
        <dbReference type="Rhea" id="RHEA:18029"/>
        <dbReference type="ChEBI" id="CHEBI:15378"/>
        <dbReference type="ChEBI" id="CHEBI:17544"/>
        <dbReference type="ChEBI" id="CHEBI:28938"/>
        <dbReference type="ChEBI" id="CHEBI:30616"/>
        <dbReference type="ChEBI" id="CHEBI:43474"/>
        <dbReference type="ChEBI" id="CHEBI:58228"/>
        <dbReference type="ChEBI" id="CHEBI:456216"/>
        <dbReference type="EC" id="6.3.4.16"/>
    </reaction>
</comment>
<feature type="domain" description="Carbamoyl-phosphate synthetase large subunit oligomerisation" evidence="9">
    <location>
        <begin position="1"/>
        <end position="123"/>
    </location>
</feature>
<dbReference type="FunFam" id="1.10.1030.10:FF:000002">
    <property type="entry name" value="Carbamoyl-phosphate synthase large chain"/>
    <property type="match status" value="1"/>
</dbReference>
<dbReference type="InterPro" id="IPR036897">
    <property type="entry name" value="CarbamoylP_synth_lsu_oligo_sf"/>
</dbReference>
<evidence type="ECO:0000256" key="2">
    <source>
        <dbReference type="ARBA" id="ARBA00022723"/>
    </source>
</evidence>
<dbReference type="Gene3D" id="1.10.1030.10">
    <property type="entry name" value="Carbamoyl-phosphate synthetase, large subunit oligomerisation domain"/>
    <property type="match status" value="1"/>
</dbReference>
<accession>A0A816EZF5</accession>
<evidence type="ECO:0000256" key="3">
    <source>
        <dbReference type="ARBA" id="ARBA00022741"/>
    </source>
</evidence>
<dbReference type="SUPFAM" id="SSF48108">
    <property type="entry name" value="Carbamoyl phosphate synthetase, large subunit connection domain"/>
    <property type="match status" value="1"/>
</dbReference>
<dbReference type="GO" id="GO:0004088">
    <property type="term" value="F:carbamoyl-phosphate synthase (glutamine-hydrolyzing) activity"/>
    <property type="evidence" value="ECO:0007669"/>
    <property type="project" value="TreeGrafter"/>
</dbReference>
<sequence length="152" mass="17717">ELSIPTDKRPFILATALHQGYTVERLWELTKIDRWFLYKFSHIIQFIIERMEKSSASILENRDFLLDAKRLGFSDKQIGYYCNDTEVDVRSSREKYNIHQYVKQIDTVAGEFPAQTNYLYLTYHGSENDVQPSSLNQNKPTIVLGSGVYRIG</sequence>
<evidence type="ECO:0000256" key="6">
    <source>
        <dbReference type="ARBA" id="ARBA00022975"/>
    </source>
</evidence>
<keyword evidence="4" id="KW-0067">ATP-binding</keyword>
<dbReference type="OrthoDB" id="434at2759"/>
<dbReference type="GO" id="GO:0004151">
    <property type="term" value="F:dihydroorotase activity"/>
    <property type="evidence" value="ECO:0007669"/>
    <property type="project" value="TreeGrafter"/>
</dbReference>
<dbReference type="PANTHER" id="PTHR11405:SF5">
    <property type="entry name" value="CAD PROTEIN"/>
    <property type="match status" value="1"/>
</dbReference>
<evidence type="ECO:0000256" key="4">
    <source>
        <dbReference type="ARBA" id="ARBA00022840"/>
    </source>
</evidence>
<dbReference type="Proteomes" id="UP000663829">
    <property type="component" value="Unassembled WGS sequence"/>
</dbReference>
<dbReference type="Proteomes" id="UP000681722">
    <property type="component" value="Unassembled WGS sequence"/>
</dbReference>
<keyword evidence="1" id="KW-0436">Ligase</keyword>
<dbReference type="Pfam" id="PF02787">
    <property type="entry name" value="CPSase_L_D3"/>
    <property type="match status" value="1"/>
</dbReference>
<evidence type="ECO:0000259" key="9">
    <source>
        <dbReference type="SMART" id="SM01096"/>
    </source>
</evidence>
<evidence type="ECO:0000256" key="8">
    <source>
        <dbReference type="ARBA" id="ARBA00047359"/>
    </source>
</evidence>
<evidence type="ECO:0000256" key="7">
    <source>
        <dbReference type="ARBA" id="ARBA00023211"/>
    </source>
</evidence>
<reference evidence="10" key="1">
    <citation type="submission" date="2021-02" db="EMBL/GenBank/DDBJ databases">
        <authorList>
            <person name="Nowell W R."/>
        </authorList>
    </citation>
    <scope>NUCLEOTIDE SEQUENCE</scope>
</reference>
<dbReference type="GO" id="GO:0019240">
    <property type="term" value="P:citrulline biosynthetic process"/>
    <property type="evidence" value="ECO:0007669"/>
    <property type="project" value="TreeGrafter"/>
</dbReference>
<dbReference type="GO" id="GO:0006207">
    <property type="term" value="P:'de novo' pyrimidine nucleobase biosynthetic process"/>
    <property type="evidence" value="ECO:0007669"/>
    <property type="project" value="TreeGrafter"/>
</dbReference>
<dbReference type="GO" id="GO:0004087">
    <property type="term" value="F:carbamoyl-phosphate synthase (ammonia) activity"/>
    <property type="evidence" value="ECO:0007669"/>
    <property type="project" value="UniProtKB-EC"/>
</dbReference>
<dbReference type="AlphaFoldDB" id="A0A816EZF5"/>
<dbReference type="GO" id="GO:0005829">
    <property type="term" value="C:cytosol"/>
    <property type="evidence" value="ECO:0007669"/>
    <property type="project" value="TreeGrafter"/>
</dbReference>
<keyword evidence="3" id="KW-0547">Nucleotide-binding</keyword>
<feature type="non-terminal residue" evidence="10">
    <location>
        <position position="152"/>
    </location>
</feature>
<dbReference type="EMBL" id="CAJOBC010123227">
    <property type="protein sequence ID" value="CAF4583825.1"/>
    <property type="molecule type" value="Genomic_DNA"/>
</dbReference>
<keyword evidence="2" id="KW-0479">Metal-binding</keyword>
<dbReference type="GO" id="GO:0006228">
    <property type="term" value="P:UTP biosynthetic process"/>
    <property type="evidence" value="ECO:0007669"/>
    <property type="project" value="TreeGrafter"/>
</dbReference>
<comment type="caution">
    <text evidence="10">The sequence shown here is derived from an EMBL/GenBank/DDBJ whole genome shotgun (WGS) entry which is preliminary data.</text>
</comment>
<keyword evidence="7" id="KW-0464">Manganese</keyword>
<keyword evidence="5" id="KW-0460">Magnesium</keyword>
<keyword evidence="12" id="KW-1185">Reference proteome</keyword>
<evidence type="ECO:0000313" key="11">
    <source>
        <dbReference type="EMBL" id="CAF4583825.1"/>
    </source>
</evidence>
<dbReference type="EMBL" id="CAJNOQ010052113">
    <property type="protein sequence ID" value="CAF1652602.1"/>
    <property type="molecule type" value="Genomic_DNA"/>
</dbReference>
<dbReference type="PANTHER" id="PTHR11405">
    <property type="entry name" value="CARBAMOYLTRANSFERASE FAMILY MEMBER"/>
    <property type="match status" value="1"/>
</dbReference>
<dbReference type="GO" id="GO:0006541">
    <property type="term" value="P:glutamine metabolic process"/>
    <property type="evidence" value="ECO:0007669"/>
    <property type="project" value="TreeGrafter"/>
</dbReference>
<dbReference type="GO" id="GO:0046872">
    <property type="term" value="F:metal ion binding"/>
    <property type="evidence" value="ECO:0007669"/>
    <property type="project" value="UniProtKB-KW"/>
</dbReference>
<name>A0A816EZF5_9BILA</name>
<dbReference type="GO" id="GO:0005524">
    <property type="term" value="F:ATP binding"/>
    <property type="evidence" value="ECO:0007669"/>
    <property type="project" value="UniProtKB-KW"/>
</dbReference>
<evidence type="ECO:0000256" key="5">
    <source>
        <dbReference type="ARBA" id="ARBA00022842"/>
    </source>
</evidence>
<proteinExistence type="predicted"/>
<protein>
    <recommendedName>
        <fullName evidence="9">Carbamoyl-phosphate synthetase large subunit oligomerisation domain-containing protein</fullName>
    </recommendedName>
</protein>
<evidence type="ECO:0000313" key="10">
    <source>
        <dbReference type="EMBL" id="CAF1652602.1"/>
    </source>
</evidence>
<evidence type="ECO:0000313" key="12">
    <source>
        <dbReference type="Proteomes" id="UP000663829"/>
    </source>
</evidence>
<keyword evidence="6" id="KW-0665">Pyrimidine biosynthesis</keyword>